<organism evidence="9 10">
    <name type="scientific">Pseudomyxococcus hansupus</name>
    <dbReference type="NCBI Taxonomy" id="1297742"/>
    <lineage>
        <taxon>Bacteria</taxon>
        <taxon>Pseudomonadati</taxon>
        <taxon>Myxococcota</taxon>
        <taxon>Myxococcia</taxon>
        <taxon>Myxococcales</taxon>
        <taxon>Cystobacterineae</taxon>
        <taxon>Myxococcaceae</taxon>
        <taxon>Pseudomyxococcus</taxon>
    </lineage>
</organism>
<dbReference type="Gene3D" id="3.40.140.10">
    <property type="entry name" value="Cytidine Deaminase, domain 2"/>
    <property type="match status" value="1"/>
</dbReference>
<dbReference type="Pfam" id="PF04002">
    <property type="entry name" value="RadC"/>
    <property type="match status" value="1"/>
</dbReference>
<dbReference type="PROSITE" id="PS50249">
    <property type="entry name" value="MPN"/>
    <property type="match status" value="1"/>
</dbReference>
<dbReference type="PANTHER" id="PTHR30471:SF3">
    <property type="entry name" value="UPF0758 PROTEIN YEES-RELATED"/>
    <property type="match status" value="1"/>
</dbReference>
<dbReference type="InterPro" id="IPR010994">
    <property type="entry name" value="RuvA_2-like"/>
</dbReference>
<dbReference type="PROSITE" id="PS01302">
    <property type="entry name" value="UPF0758"/>
    <property type="match status" value="1"/>
</dbReference>
<evidence type="ECO:0000313" key="9">
    <source>
        <dbReference type="EMBL" id="AKQ68126.1"/>
    </source>
</evidence>
<evidence type="ECO:0000256" key="4">
    <source>
        <dbReference type="ARBA" id="ARBA00022833"/>
    </source>
</evidence>
<dbReference type="InterPro" id="IPR020891">
    <property type="entry name" value="UPF0758_CS"/>
</dbReference>
<protein>
    <submittedName>
        <fullName evidence="9">DNA repair protein RadC</fullName>
    </submittedName>
</protein>
<sequence length="260" mass="27572">MEQTAGAAWADGGSASDGSVRARGEESAEESRERLFRLGAAALTDPELLCVVWNPGPRAPGARALARTLVTHGGGLKALAQEEPLALSQRPGVGPVRAAQVLAALELGRRSQHARERRPKLRTPREIAGYLAPVLGALRREVFHVLCFNARNVLLHDVRVAEGTMNACPVDPREVFAAALTARATAIVLAHNHPSGDPEPSIQDVALTRHLVAGARLLNIKVLDHVVTGDGGYVSMLERGLLPDETQETGRAWSANGGGE</sequence>
<dbReference type="PANTHER" id="PTHR30471">
    <property type="entry name" value="DNA REPAIR PROTEIN RADC"/>
    <property type="match status" value="1"/>
</dbReference>
<name>A0A0H4WXI7_9BACT</name>
<dbReference type="SUPFAM" id="SSF47781">
    <property type="entry name" value="RuvA domain 2-like"/>
    <property type="match status" value="1"/>
</dbReference>
<feature type="compositionally biased region" description="Low complexity" evidence="7">
    <location>
        <begin position="1"/>
        <end position="19"/>
    </location>
</feature>
<evidence type="ECO:0000256" key="3">
    <source>
        <dbReference type="ARBA" id="ARBA00022801"/>
    </source>
</evidence>
<keyword evidence="10" id="KW-1185">Reference proteome</keyword>
<reference evidence="9 10" key="1">
    <citation type="journal article" date="2016" name="PLoS ONE">
        <title>Complete Genome Sequence and Comparative Genomics of a Novel Myxobacterium Myxococcus hansupus.</title>
        <authorList>
            <person name="Sharma G."/>
            <person name="Narwani T."/>
            <person name="Subramanian S."/>
        </authorList>
    </citation>
    <scope>NUCLEOTIDE SEQUENCE [LARGE SCALE GENOMIC DNA]</scope>
    <source>
        <strain evidence="10">mixupus</strain>
    </source>
</reference>
<dbReference type="eggNOG" id="COG2003">
    <property type="taxonomic scope" value="Bacteria"/>
</dbReference>
<dbReference type="InterPro" id="IPR046778">
    <property type="entry name" value="UPF0758_N"/>
</dbReference>
<dbReference type="SUPFAM" id="SSF102712">
    <property type="entry name" value="JAB1/MPN domain"/>
    <property type="match status" value="1"/>
</dbReference>
<dbReference type="GO" id="GO:0046872">
    <property type="term" value="F:metal ion binding"/>
    <property type="evidence" value="ECO:0007669"/>
    <property type="project" value="UniProtKB-KW"/>
</dbReference>
<dbReference type="OrthoDB" id="9804482at2"/>
<evidence type="ECO:0000256" key="7">
    <source>
        <dbReference type="SAM" id="MobiDB-lite"/>
    </source>
</evidence>
<keyword evidence="2" id="KW-0479">Metal-binding</keyword>
<feature type="compositionally biased region" description="Basic and acidic residues" evidence="7">
    <location>
        <begin position="20"/>
        <end position="29"/>
    </location>
</feature>
<dbReference type="GO" id="GO:0006508">
    <property type="term" value="P:proteolysis"/>
    <property type="evidence" value="ECO:0007669"/>
    <property type="project" value="UniProtKB-KW"/>
</dbReference>
<dbReference type="GO" id="GO:0008237">
    <property type="term" value="F:metallopeptidase activity"/>
    <property type="evidence" value="ECO:0007669"/>
    <property type="project" value="UniProtKB-KW"/>
</dbReference>
<dbReference type="AlphaFoldDB" id="A0A0H4WXI7"/>
<proteinExistence type="inferred from homology"/>
<comment type="similarity">
    <text evidence="6">Belongs to the UPF0758 family.</text>
</comment>
<keyword evidence="1" id="KW-0645">Protease</keyword>
<dbReference type="NCBIfam" id="NF000642">
    <property type="entry name" value="PRK00024.1"/>
    <property type="match status" value="1"/>
</dbReference>
<evidence type="ECO:0000313" key="10">
    <source>
        <dbReference type="Proteomes" id="UP000009026"/>
    </source>
</evidence>
<feature type="domain" description="MPN" evidence="8">
    <location>
        <begin position="120"/>
        <end position="242"/>
    </location>
</feature>
<dbReference type="PATRIC" id="fig|1297742.4.peg.5083"/>
<keyword evidence="5" id="KW-0482">Metalloprotease</keyword>
<dbReference type="RefSeq" id="WP_002637294.1">
    <property type="nucleotide sequence ID" value="NZ_CP012109.1"/>
</dbReference>
<dbReference type="STRING" id="1297742.A176_005038"/>
<dbReference type="KEGG" id="mym:A176_005038"/>
<dbReference type="CDD" id="cd08071">
    <property type="entry name" value="MPN_DUF2466"/>
    <property type="match status" value="1"/>
</dbReference>
<keyword evidence="3" id="KW-0378">Hydrolase</keyword>
<evidence type="ECO:0000256" key="5">
    <source>
        <dbReference type="ARBA" id="ARBA00023049"/>
    </source>
</evidence>
<feature type="region of interest" description="Disordered" evidence="7">
    <location>
        <begin position="1"/>
        <end position="29"/>
    </location>
</feature>
<accession>A0A0H4WXI7</accession>
<dbReference type="Pfam" id="PF20582">
    <property type="entry name" value="UPF0758_N"/>
    <property type="match status" value="1"/>
</dbReference>
<dbReference type="InterPro" id="IPR025657">
    <property type="entry name" value="RadC_JAB"/>
</dbReference>
<evidence type="ECO:0000256" key="2">
    <source>
        <dbReference type="ARBA" id="ARBA00022723"/>
    </source>
</evidence>
<dbReference type="InterPro" id="IPR037518">
    <property type="entry name" value="MPN"/>
</dbReference>
<dbReference type="EMBL" id="CP012109">
    <property type="protein sequence ID" value="AKQ68126.1"/>
    <property type="molecule type" value="Genomic_DNA"/>
</dbReference>
<dbReference type="Proteomes" id="UP000009026">
    <property type="component" value="Chromosome"/>
</dbReference>
<gene>
    <name evidence="9" type="ORF">A176_005038</name>
</gene>
<evidence type="ECO:0000259" key="8">
    <source>
        <dbReference type="PROSITE" id="PS50249"/>
    </source>
</evidence>
<dbReference type="InterPro" id="IPR001405">
    <property type="entry name" value="UPF0758"/>
</dbReference>
<evidence type="ECO:0000256" key="6">
    <source>
        <dbReference type="RuleBase" id="RU003797"/>
    </source>
</evidence>
<dbReference type="NCBIfam" id="TIGR00608">
    <property type="entry name" value="radc"/>
    <property type="match status" value="1"/>
</dbReference>
<evidence type="ECO:0000256" key="1">
    <source>
        <dbReference type="ARBA" id="ARBA00022670"/>
    </source>
</evidence>
<keyword evidence="4" id="KW-0862">Zinc</keyword>